<evidence type="ECO:0000313" key="1">
    <source>
        <dbReference type="EMBL" id="MDV0443174.1"/>
    </source>
</evidence>
<sequence>MTKISASPLDLFQLYLGDAGNAFQICFAVAFAGRIDANLLRDAVSRVGEEFPILSSRFVGGRESGDFCLSEGEIPVIITDQTPDQVMTTLHPESDALLRITICRGKDSDTLIFSVAHLLTDFRGLLDVAKHVADQYRMQKFSAKKFSPKKIDRTLAVVFEKFSEEQLAKLFLDEEERTRETISYKNYFLSTDQSSRTMLLKAALGPETLARMKIFAKSFDATVHDLLIATYAEALSDHLEGERPKKIPLCSTVDLRRYISEEESVFAANYTVAYWSPVVCGENFSQTVSSAVELSRELKENSIGVGAAKPFFDARLTSDDTKKFAGFPFLTNPGVVPDGALNFGESVAVTDMEFSCVAKGGMPFSIAVLTYRNVLHLCISAREDSKEAASLLKRTVEILESI</sequence>
<dbReference type="AlphaFoldDB" id="A0AAE4MFC5"/>
<protein>
    <recommendedName>
        <fullName evidence="3">Condensation domain-containing protein</fullName>
    </recommendedName>
</protein>
<dbReference type="SUPFAM" id="SSF52777">
    <property type="entry name" value="CoA-dependent acyltransferases"/>
    <property type="match status" value="2"/>
</dbReference>
<evidence type="ECO:0000313" key="2">
    <source>
        <dbReference type="Proteomes" id="UP001283212"/>
    </source>
</evidence>
<gene>
    <name evidence="1" type="ORF">McpCs1_05420</name>
</gene>
<proteinExistence type="predicted"/>
<reference evidence="1 2" key="1">
    <citation type="submission" date="2023-06" db="EMBL/GenBank/DDBJ databases">
        <title>Genome sequence of Methancorpusculaceae sp. Cs1.</title>
        <authorList>
            <person name="Protasov E."/>
            <person name="Platt K."/>
            <person name="Poehlein A."/>
            <person name="Daniel R."/>
            <person name="Brune A."/>
        </authorList>
    </citation>
    <scope>NUCLEOTIDE SEQUENCE [LARGE SCALE GENOMIC DNA]</scope>
    <source>
        <strain evidence="1 2">Cs1</strain>
    </source>
</reference>
<dbReference type="InterPro" id="IPR023213">
    <property type="entry name" value="CAT-like_dom_sf"/>
</dbReference>
<dbReference type="Proteomes" id="UP001283212">
    <property type="component" value="Unassembled WGS sequence"/>
</dbReference>
<dbReference type="Gene3D" id="3.30.559.30">
    <property type="entry name" value="Nonribosomal peptide synthetase, condensation domain"/>
    <property type="match status" value="1"/>
</dbReference>
<keyword evidence="2" id="KW-1185">Reference proteome</keyword>
<evidence type="ECO:0008006" key="3">
    <source>
        <dbReference type="Google" id="ProtNLM"/>
    </source>
</evidence>
<dbReference type="Gene3D" id="3.30.559.10">
    <property type="entry name" value="Chloramphenicol acetyltransferase-like domain"/>
    <property type="match status" value="1"/>
</dbReference>
<dbReference type="EMBL" id="JAWDKB010000002">
    <property type="protein sequence ID" value="MDV0443174.1"/>
    <property type="molecule type" value="Genomic_DNA"/>
</dbReference>
<dbReference type="RefSeq" id="WP_338095707.1">
    <property type="nucleotide sequence ID" value="NZ_JAWDKB010000002.1"/>
</dbReference>
<comment type="caution">
    <text evidence="1">The sequence shown here is derived from an EMBL/GenBank/DDBJ whole genome shotgun (WGS) entry which is preliminary data.</text>
</comment>
<name>A0AAE4MFC5_9EURY</name>
<organism evidence="1 2">
    <name type="scientific">Methanorbis rubei</name>
    <dbReference type="NCBI Taxonomy" id="3028300"/>
    <lineage>
        <taxon>Archaea</taxon>
        <taxon>Methanobacteriati</taxon>
        <taxon>Methanobacteriota</taxon>
        <taxon>Stenosarchaea group</taxon>
        <taxon>Methanomicrobia</taxon>
        <taxon>Methanomicrobiales</taxon>
        <taxon>Methanocorpusculaceae</taxon>
        <taxon>Methanorbis</taxon>
    </lineage>
</organism>
<accession>A0AAE4MFC5</accession>